<reference evidence="8 9" key="1">
    <citation type="submission" date="2020-12" db="EMBL/GenBank/DDBJ databases">
        <title>Whole genome sequences of gut porcine anaerobes.</title>
        <authorList>
            <person name="Kubasova T."/>
            <person name="Jahodarova E."/>
            <person name="Rychlik I."/>
        </authorList>
    </citation>
    <scope>NUCLEOTIDE SEQUENCE [LARGE SCALE GENOMIC DNA]</scope>
    <source>
        <strain evidence="8 9">An925</strain>
    </source>
</reference>
<evidence type="ECO:0000256" key="3">
    <source>
        <dbReference type="ARBA" id="ARBA00022475"/>
    </source>
</evidence>
<feature type="transmembrane region" description="Helical" evidence="7">
    <location>
        <begin position="115"/>
        <end position="136"/>
    </location>
</feature>
<evidence type="ECO:0000256" key="6">
    <source>
        <dbReference type="ARBA" id="ARBA00023136"/>
    </source>
</evidence>
<dbReference type="EMBL" id="JADYTN010000005">
    <property type="protein sequence ID" value="MCF2563162.1"/>
    <property type="molecule type" value="Genomic_DNA"/>
</dbReference>
<feature type="transmembrane region" description="Helical" evidence="7">
    <location>
        <begin position="81"/>
        <end position="109"/>
    </location>
</feature>
<sequence>MAESLKDKTAKGLMWGALNSGTTQLLNLFFGIFLGRLLSPADYGLVGVLSIFSLIAGNLQSSGFSTAVVNMKAPQHRDYNAVFWFNVLMSSCLYGVLFFCAPLIALFFHQPELTVLSRVVFLSFFISSFGISMNAYMTKNMMQREMAIVSIAALIISGITAISMALAGMTYWSIAAQQVVNSLVLVLGRLFFIKWRPTFDFDFTPIRQTFSFSMKILVTMVITTVSNNMLTVIFGNMLGMRTTGNFFQASKWNTMAHSLISNTVMQVAQPVLVEIRNEQEREIRIFRKMLRFTAFFAFPALLGLSLVSREFIVTTIGEGWLDAVPILQILCIGGAFMPFYTLYQNLVISHGRSDINMWLNILQIAIQLGIIIALSHMGVLHMVAAYTVFNIVWLGVWQMAAHRLTGLRFMQVFADLTPFFFAAAFVMIATHYATSWMTIAPLLLLARVVVAGILYLVVMKLAHAQILDECLHYVTHKHHQA</sequence>
<protein>
    <submittedName>
        <fullName evidence="8">Lipopolysaccharide biosynthesis protein</fullName>
    </submittedName>
</protein>
<keyword evidence="5 7" id="KW-1133">Transmembrane helix</keyword>
<evidence type="ECO:0000256" key="4">
    <source>
        <dbReference type="ARBA" id="ARBA00022692"/>
    </source>
</evidence>
<accession>A0ABS9CFR4</accession>
<feature type="transmembrane region" description="Helical" evidence="7">
    <location>
        <begin position="355"/>
        <end position="374"/>
    </location>
</feature>
<dbReference type="Proteomes" id="UP001200470">
    <property type="component" value="Unassembled WGS sequence"/>
</dbReference>
<feature type="transmembrane region" description="Helical" evidence="7">
    <location>
        <begin position="294"/>
        <end position="317"/>
    </location>
</feature>
<feature type="transmembrane region" description="Helical" evidence="7">
    <location>
        <begin position="439"/>
        <end position="458"/>
    </location>
</feature>
<evidence type="ECO:0000256" key="7">
    <source>
        <dbReference type="SAM" id="Phobius"/>
    </source>
</evidence>
<evidence type="ECO:0000256" key="5">
    <source>
        <dbReference type="ARBA" id="ARBA00022989"/>
    </source>
</evidence>
<comment type="caution">
    <text evidence="8">The sequence shown here is derived from an EMBL/GenBank/DDBJ whole genome shotgun (WGS) entry which is preliminary data.</text>
</comment>
<feature type="transmembrane region" description="Helical" evidence="7">
    <location>
        <begin position="148"/>
        <end position="172"/>
    </location>
</feature>
<comment type="similarity">
    <text evidence="2">Belongs to the polysaccharide synthase family.</text>
</comment>
<gene>
    <name evidence="8" type="ORF">I6E12_03425</name>
</gene>
<keyword evidence="4 7" id="KW-0812">Transmembrane</keyword>
<feature type="transmembrane region" description="Helical" evidence="7">
    <location>
        <begin position="412"/>
        <end position="433"/>
    </location>
</feature>
<dbReference type="CDD" id="cd13127">
    <property type="entry name" value="MATE_tuaB_like"/>
    <property type="match status" value="1"/>
</dbReference>
<evidence type="ECO:0000256" key="2">
    <source>
        <dbReference type="ARBA" id="ARBA00007430"/>
    </source>
</evidence>
<organism evidence="8 9">
    <name type="scientific">Xylanibacter brevis</name>
    <dbReference type="NCBI Taxonomy" id="83231"/>
    <lineage>
        <taxon>Bacteria</taxon>
        <taxon>Pseudomonadati</taxon>
        <taxon>Bacteroidota</taxon>
        <taxon>Bacteroidia</taxon>
        <taxon>Bacteroidales</taxon>
        <taxon>Prevotellaceae</taxon>
        <taxon>Xylanibacter</taxon>
    </lineage>
</organism>
<evidence type="ECO:0000313" key="8">
    <source>
        <dbReference type="EMBL" id="MCF2563162.1"/>
    </source>
</evidence>
<dbReference type="PANTHER" id="PTHR30250">
    <property type="entry name" value="PST FAMILY PREDICTED COLANIC ACID TRANSPORTER"/>
    <property type="match status" value="1"/>
</dbReference>
<dbReference type="Pfam" id="PF13440">
    <property type="entry name" value="Polysacc_synt_3"/>
    <property type="match status" value="1"/>
</dbReference>
<dbReference type="InterPro" id="IPR050833">
    <property type="entry name" value="Poly_Biosynth_Transport"/>
</dbReference>
<evidence type="ECO:0000313" key="9">
    <source>
        <dbReference type="Proteomes" id="UP001200470"/>
    </source>
</evidence>
<keyword evidence="6 7" id="KW-0472">Membrane</keyword>
<feature type="transmembrane region" description="Helical" evidence="7">
    <location>
        <begin position="216"/>
        <end position="235"/>
    </location>
</feature>
<evidence type="ECO:0000256" key="1">
    <source>
        <dbReference type="ARBA" id="ARBA00004651"/>
    </source>
</evidence>
<keyword evidence="3" id="KW-1003">Cell membrane</keyword>
<comment type="subcellular location">
    <subcellularLocation>
        <location evidence="1">Cell membrane</location>
        <topology evidence="1">Multi-pass membrane protein</topology>
    </subcellularLocation>
</comment>
<feature type="transmembrane region" description="Helical" evidence="7">
    <location>
        <begin position="45"/>
        <end position="69"/>
    </location>
</feature>
<feature type="transmembrane region" description="Helical" evidence="7">
    <location>
        <begin position="12"/>
        <end position="33"/>
    </location>
</feature>
<dbReference type="PANTHER" id="PTHR30250:SF10">
    <property type="entry name" value="LIPOPOLYSACCHARIDE BIOSYNTHESIS PROTEIN WZXC"/>
    <property type="match status" value="1"/>
</dbReference>
<name>A0ABS9CFR4_9BACT</name>
<feature type="transmembrane region" description="Helical" evidence="7">
    <location>
        <begin position="323"/>
        <end position="343"/>
    </location>
</feature>
<proteinExistence type="inferred from homology"/>
<feature type="transmembrane region" description="Helical" evidence="7">
    <location>
        <begin position="380"/>
        <end position="400"/>
    </location>
</feature>
<keyword evidence="9" id="KW-1185">Reference proteome</keyword>
<dbReference type="RefSeq" id="WP_301637597.1">
    <property type="nucleotide sequence ID" value="NZ_JADYTN010000005.1"/>
</dbReference>